<dbReference type="PATRIC" id="fig|1403945.3.peg.1157"/>
<comment type="caution">
    <text evidence="21">The sequence shown here is derived from an EMBL/GenBank/DDBJ whole genome shotgun (WGS) entry which is preliminary data.</text>
</comment>
<keyword evidence="17 18" id="KW-0131">Cell cycle</keyword>
<dbReference type="Pfam" id="PF21799">
    <property type="entry name" value="MurD-like_N"/>
    <property type="match status" value="1"/>
</dbReference>
<dbReference type="NCBIfam" id="TIGR01087">
    <property type="entry name" value="murD"/>
    <property type="match status" value="1"/>
</dbReference>
<feature type="domain" description="Mur ligase central" evidence="20">
    <location>
        <begin position="121"/>
        <end position="298"/>
    </location>
</feature>
<dbReference type="SUPFAM" id="SSF53244">
    <property type="entry name" value="MurD-like peptide ligases, peptide-binding domain"/>
    <property type="match status" value="1"/>
</dbReference>
<protein>
    <recommendedName>
        <fullName evidence="6 17">UDP-N-acetylmuramoylalanine--D-glutamate ligase</fullName>
        <ecNumber evidence="5 17">6.3.2.9</ecNumber>
    </recommendedName>
    <alternativeName>
        <fullName evidence="15 17">D-glutamic acid-adding enzyme</fullName>
    </alternativeName>
    <alternativeName>
        <fullName evidence="14 17">UDP-N-acetylmuramoyl-L-alanyl-D-glutamate synthetase</fullName>
    </alternativeName>
</protein>
<name>W1TX60_9FIRM</name>
<keyword evidence="10 17" id="KW-0067">ATP-binding</keyword>
<proteinExistence type="inferred from homology"/>
<feature type="domain" description="Mur ligase C-terminal" evidence="19">
    <location>
        <begin position="321"/>
        <end position="434"/>
    </location>
</feature>
<keyword evidence="12 17" id="KW-0573">Peptidoglycan synthesis</keyword>
<dbReference type="Pfam" id="PF02875">
    <property type="entry name" value="Mur_ligase_C"/>
    <property type="match status" value="1"/>
</dbReference>
<dbReference type="GO" id="GO:0005737">
    <property type="term" value="C:cytoplasm"/>
    <property type="evidence" value="ECO:0007669"/>
    <property type="project" value="UniProtKB-SubCell"/>
</dbReference>
<evidence type="ECO:0000256" key="15">
    <source>
        <dbReference type="ARBA" id="ARBA00032324"/>
    </source>
</evidence>
<sequence>MSGKFEAVISMKYTNTKILVIGAGISGIGAARALAKAGANVILSDVKDLSAEKTAALTALGIECVFGAQKSSLLAGVEQIIMSPGIAPTIPLAVAATEAGIPVVSEIEVAYELSQAPIYAITGTNGKTTTTTLLGDMVAAGGLKNVVGGNIGKALSEQVSELSPDGIVVAEVSSFQLEMIDRFRPHVAAVLNITPDHFERHGDMDSYVQAKARIFENQTTDDVLILNAQDPYCRAFAEKAQSPILWVSTAGKVENGAYVEGNVLYLNANGVPEVLLSADELLLKGEYNWLNILTASLMAQHAGVPLSVIRGVLRVFKGLPHRVENVATQEGITYYNDSKATNTDATIKALQSFSQPLVWIAGGYDKGTDLTLLMQVARKCKGIVFLGNSKERFSIAAQKEGISNIELAGDLAQAVKKAQKLAQKNNATVVLFSPAASSYDQYHNYQERGRDFCRLVAELEN</sequence>
<comment type="pathway">
    <text evidence="3 17 18">Cell wall biogenesis; peptidoglycan biosynthesis.</text>
</comment>
<evidence type="ECO:0000256" key="12">
    <source>
        <dbReference type="ARBA" id="ARBA00022984"/>
    </source>
</evidence>
<keyword evidence="11 17" id="KW-0133">Cell shape</keyword>
<dbReference type="PANTHER" id="PTHR43692">
    <property type="entry name" value="UDP-N-ACETYLMURAMOYLALANINE--D-GLUTAMATE LIGASE"/>
    <property type="match status" value="1"/>
</dbReference>
<evidence type="ECO:0000256" key="3">
    <source>
        <dbReference type="ARBA" id="ARBA00004752"/>
    </source>
</evidence>
<dbReference type="GO" id="GO:0005524">
    <property type="term" value="F:ATP binding"/>
    <property type="evidence" value="ECO:0007669"/>
    <property type="project" value="UniProtKB-UniRule"/>
</dbReference>
<evidence type="ECO:0000256" key="2">
    <source>
        <dbReference type="ARBA" id="ARBA00004496"/>
    </source>
</evidence>
<evidence type="ECO:0000256" key="7">
    <source>
        <dbReference type="ARBA" id="ARBA00022490"/>
    </source>
</evidence>
<dbReference type="InterPro" id="IPR005762">
    <property type="entry name" value="MurD"/>
</dbReference>
<dbReference type="GO" id="GO:0051301">
    <property type="term" value="P:cell division"/>
    <property type="evidence" value="ECO:0007669"/>
    <property type="project" value="UniProtKB-KW"/>
</dbReference>
<dbReference type="InterPro" id="IPR013221">
    <property type="entry name" value="Mur_ligase_cen"/>
</dbReference>
<evidence type="ECO:0000256" key="1">
    <source>
        <dbReference type="ARBA" id="ARBA00002734"/>
    </source>
</evidence>
<comment type="catalytic activity">
    <reaction evidence="16 17 18">
        <text>UDP-N-acetyl-alpha-D-muramoyl-L-alanine + D-glutamate + ATP = UDP-N-acetyl-alpha-D-muramoyl-L-alanyl-D-glutamate + ADP + phosphate + H(+)</text>
        <dbReference type="Rhea" id="RHEA:16429"/>
        <dbReference type="ChEBI" id="CHEBI:15378"/>
        <dbReference type="ChEBI" id="CHEBI:29986"/>
        <dbReference type="ChEBI" id="CHEBI:30616"/>
        <dbReference type="ChEBI" id="CHEBI:43474"/>
        <dbReference type="ChEBI" id="CHEBI:83898"/>
        <dbReference type="ChEBI" id="CHEBI:83900"/>
        <dbReference type="ChEBI" id="CHEBI:456216"/>
        <dbReference type="EC" id="6.3.2.9"/>
    </reaction>
</comment>
<evidence type="ECO:0000256" key="4">
    <source>
        <dbReference type="ARBA" id="ARBA00010416"/>
    </source>
</evidence>
<evidence type="ECO:0000256" key="13">
    <source>
        <dbReference type="ARBA" id="ARBA00023316"/>
    </source>
</evidence>
<dbReference type="GO" id="GO:0009252">
    <property type="term" value="P:peptidoglycan biosynthetic process"/>
    <property type="evidence" value="ECO:0007669"/>
    <property type="project" value="UniProtKB-UniRule"/>
</dbReference>
<dbReference type="EC" id="6.3.2.9" evidence="5 17"/>
<evidence type="ECO:0000259" key="20">
    <source>
        <dbReference type="Pfam" id="PF08245"/>
    </source>
</evidence>
<evidence type="ECO:0000313" key="22">
    <source>
        <dbReference type="Proteomes" id="UP000018840"/>
    </source>
</evidence>
<reference evidence="21 22" key="1">
    <citation type="submission" date="2013-12" db="EMBL/GenBank/DDBJ databases">
        <title>A Varibaculum cambriense genome reconstructed from a premature infant gut community with otherwise low bacterial novelty that shifts toward anaerobic metabolism during the third week of life.</title>
        <authorList>
            <person name="Brown C.T."/>
            <person name="Sharon I."/>
            <person name="Thomas B.C."/>
            <person name="Castelle C.J."/>
            <person name="Morowitz M.J."/>
            <person name="Banfield J.F."/>
        </authorList>
    </citation>
    <scope>NUCLEOTIDE SEQUENCE [LARGE SCALE GENOMIC DNA]</scope>
    <source>
        <strain evidence="22">DORA_17_25</strain>
    </source>
</reference>
<evidence type="ECO:0000256" key="9">
    <source>
        <dbReference type="ARBA" id="ARBA00022741"/>
    </source>
</evidence>
<dbReference type="UniPathway" id="UPA00219"/>
<keyword evidence="13 17" id="KW-0961">Cell wall biogenesis/degradation</keyword>
<evidence type="ECO:0000256" key="10">
    <source>
        <dbReference type="ARBA" id="ARBA00022840"/>
    </source>
</evidence>
<dbReference type="GO" id="GO:0008360">
    <property type="term" value="P:regulation of cell shape"/>
    <property type="evidence" value="ECO:0007669"/>
    <property type="project" value="UniProtKB-KW"/>
</dbReference>
<comment type="subcellular location">
    <subcellularLocation>
        <location evidence="2 17 18">Cytoplasm</location>
    </subcellularLocation>
</comment>
<dbReference type="Gene3D" id="3.40.1190.10">
    <property type="entry name" value="Mur-like, catalytic domain"/>
    <property type="match status" value="1"/>
</dbReference>
<dbReference type="GO" id="GO:0071555">
    <property type="term" value="P:cell wall organization"/>
    <property type="evidence" value="ECO:0007669"/>
    <property type="project" value="UniProtKB-KW"/>
</dbReference>
<dbReference type="PANTHER" id="PTHR43692:SF1">
    <property type="entry name" value="UDP-N-ACETYLMURAMOYLALANINE--D-GLUTAMATE LIGASE"/>
    <property type="match status" value="1"/>
</dbReference>
<evidence type="ECO:0000313" key="21">
    <source>
        <dbReference type="EMBL" id="ETI85950.1"/>
    </source>
</evidence>
<evidence type="ECO:0000259" key="19">
    <source>
        <dbReference type="Pfam" id="PF02875"/>
    </source>
</evidence>
<comment type="function">
    <text evidence="1 17 18">Cell wall formation. Catalyzes the addition of glutamate to the nucleotide precursor UDP-N-acetylmuramoyl-L-alanine (UMA).</text>
</comment>
<dbReference type="Gene3D" id="3.40.50.720">
    <property type="entry name" value="NAD(P)-binding Rossmann-like Domain"/>
    <property type="match status" value="1"/>
</dbReference>
<dbReference type="InterPro" id="IPR036565">
    <property type="entry name" value="Mur-like_cat_sf"/>
</dbReference>
<accession>W1TX60</accession>
<evidence type="ECO:0000256" key="18">
    <source>
        <dbReference type="RuleBase" id="RU003664"/>
    </source>
</evidence>
<feature type="binding site" evidence="17">
    <location>
        <begin position="123"/>
        <end position="129"/>
    </location>
    <ligand>
        <name>ATP</name>
        <dbReference type="ChEBI" id="CHEBI:30616"/>
    </ligand>
</feature>
<keyword evidence="17 18" id="KW-0132">Cell division</keyword>
<keyword evidence="8 17" id="KW-0436">Ligase</keyword>
<dbReference type="EMBL" id="AZMC01000338">
    <property type="protein sequence ID" value="ETI85950.1"/>
    <property type="molecule type" value="Genomic_DNA"/>
</dbReference>
<evidence type="ECO:0000256" key="17">
    <source>
        <dbReference type="HAMAP-Rule" id="MF_00639"/>
    </source>
</evidence>
<keyword evidence="7 17" id="KW-0963">Cytoplasm</keyword>
<dbReference type="HAMAP" id="MF_00639">
    <property type="entry name" value="MurD"/>
    <property type="match status" value="1"/>
</dbReference>
<dbReference type="Pfam" id="PF08245">
    <property type="entry name" value="Mur_ligase_M"/>
    <property type="match status" value="1"/>
</dbReference>
<dbReference type="InterPro" id="IPR004101">
    <property type="entry name" value="Mur_ligase_C"/>
</dbReference>
<organism evidence="21 22">
    <name type="scientific">Negativicoccus succinicivorans DORA_17_25</name>
    <dbReference type="NCBI Taxonomy" id="1403945"/>
    <lineage>
        <taxon>Bacteria</taxon>
        <taxon>Bacillati</taxon>
        <taxon>Bacillota</taxon>
        <taxon>Negativicutes</taxon>
        <taxon>Veillonellales</taxon>
        <taxon>Veillonellaceae</taxon>
        <taxon>Negativicoccus</taxon>
    </lineage>
</organism>
<keyword evidence="9 17" id="KW-0547">Nucleotide-binding</keyword>
<dbReference type="GO" id="GO:0008764">
    <property type="term" value="F:UDP-N-acetylmuramoylalanine-D-glutamate ligase activity"/>
    <property type="evidence" value="ECO:0007669"/>
    <property type="project" value="UniProtKB-UniRule"/>
</dbReference>
<evidence type="ECO:0000256" key="5">
    <source>
        <dbReference type="ARBA" id="ARBA00012212"/>
    </source>
</evidence>
<evidence type="ECO:0000256" key="11">
    <source>
        <dbReference type="ARBA" id="ARBA00022960"/>
    </source>
</evidence>
<dbReference type="InterPro" id="IPR036615">
    <property type="entry name" value="Mur_ligase_C_dom_sf"/>
</dbReference>
<gene>
    <name evidence="17" type="primary">murD</name>
    <name evidence="21" type="ORF">Q612_NSC00338G0079</name>
</gene>
<dbReference type="Proteomes" id="UP000018840">
    <property type="component" value="Unassembled WGS sequence"/>
</dbReference>
<comment type="similarity">
    <text evidence="4 17">Belongs to the MurCDEF family.</text>
</comment>
<dbReference type="SUPFAM" id="SSF53623">
    <property type="entry name" value="MurD-like peptide ligases, catalytic domain"/>
    <property type="match status" value="1"/>
</dbReference>
<dbReference type="Gene3D" id="3.90.190.20">
    <property type="entry name" value="Mur ligase, C-terminal domain"/>
    <property type="match status" value="1"/>
</dbReference>
<evidence type="ECO:0000256" key="8">
    <source>
        <dbReference type="ARBA" id="ARBA00022598"/>
    </source>
</evidence>
<dbReference type="SUPFAM" id="SSF51984">
    <property type="entry name" value="MurCD N-terminal domain"/>
    <property type="match status" value="1"/>
</dbReference>
<evidence type="ECO:0000256" key="16">
    <source>
        <dbReference type="ARBA" id="ARBA00047632"/>
    </source>
</evidence>
<evidence type="ECO:0000256" key="14">
    <source>
        <dbReference type="ARBA" id="ARBA00030398"/>
    </source>
</evidence>
<dbReference type="AlphaFoldDB" id="W1TX60"/>
<evidence type="ECO:0000256" key="6">
    <source>
        <dbReference type="ARBA" id="ARBA00015655"/>
    </source>
</evidence>